<name>A0A6J5NY83_9CAUD</name>
<organism evidence="2">
    <name type="scientific">uncultured Caudovirales phage</name>
    <dbReference type="NCBI Taxonomy" id="2100421"/>
    <lineage>
        <taxon>Viruses</taxon>
        <taxon>Duplodnaviria</taxon>
        <taxon>Heunggongvirae</taxon>
        <taxon>Uroviricota</taxon>
        <taxon>Caudoviricetes</taxon>
        <taxon>Peduoviridae</taxon>
        <taxon>Maltschvirus</taxon>
        <taxon>Maltschvirus maltsch</taxon>
    </lineage>
</organism>
<reference evidence="2" key="1">
    <citation type="submission" date="2020-04" db="EMBL/GenBank/DDBJ databases">
        <authorList>
            <person name="Chiriac C."/>
            <person name="Salcher M."/>
            <person name="Ghai R."/>
            <person name="Kavagutti S V."/>
        </authorList>
    </citation>
    <scope>NUCLEOTIDE SEQUENCE</scope>
</reference>
<accession>A0A6J5NY83</accession>
<evidence type="ECO:0000256" key="1">
    <source>
        <dbReference type="SAM" id="MobiDB-lite"/>
    </source>
</evidence>
<sequence length="152" mass="17308">MARKPSGKPTGRPPAEIDWKLFEQLCFIQCTQAEIASFFKIVPDTLIDRTQANYGEPFSSVYKRFSDGGKSSLRRTQFRLAEKNTAMAIWLGKQYLGQSDNFEKPKPFTQEDVMKFDSYMAMLKQAQQKAEDAKKTQSDASNTDSINNNNET</sequence>
<feature type="region of interest" description="Disordered" evidence="1">
    <location>
        <begin position="127"/>
        <end position="152"/>
    </location>
</feature>
<proteinExistence type="predicted"/>
<feature type="compositionally biased region" description="Polar residues" evidence="1">
    <location>
        <begin position="138"/>
        <end position="152"/>
    </location>
</feature>
<gene>
    <name evidence="2" type="ORF">UFOVP816_36</name>
</gene>
<protein>
    <submittedName>
        <fullName evidence="2">Uncharacterized protein</fullName>
    </submittedName>
</protein>
<dbReference type="EMBL" id="LR796759">
    <property type="protein sequence ID" value="CAB4164469.1"/>
    <property type="molecule type" value="Genomic_DNA"/>
</dbReference>
<evidence type="ECO:0000313" key="2">
    <source>
        <dbReference type="EMBL" id="CAB4164469.1"/>
    </source>
</evidence>